<evidence type="ECO:0000313" key="9">
    <source>
        <dbReference type="Proteomes" id="UP001153618"/>
    </source>
</evidence>
<feature type="region of interest" description="Disordered" evidence="6">
    <location>
        <begin position="216"/>
        <end position="254"/>
    </location>
</feature>
<dbReference type="InterPro" id="IPR006676">
    <property type="entry name" value="tRNA_splic"/>
</dbReference>
<dbReference type="GO" id="GO:0000213">
    <property type="term" value="F:tRNA-intron lyase activity"/>
    <property type="evidence" value="ECO:0007669"/>
    <property type="project" value="UniProtKB-UniRule"/>
</dbReference>
<dbReference type="EMBL" id="CAJVOS010000027">
    <property type="protein sequence ID" value="CAG8131635.1"/>
    <property type="molecule type" value="Genomic_DNA"/>
</dbReference>
<dbReference type="InterPro" id="IPR016589">
    <property type="entry name" value="tRNA_splic_SEN2"/>
</dbReference>
<evidence type="ECO:0000259" key="7">
    <source>
        <dbReference type="Pfam" id="PF01974"/>
    </source>
</evidence>
<evidence type="ECO:0000256" key="5">
    <source>
        <dbReference type="PIRSR" id="PIRSR011789-1"/>
    </source>
</evidence>
<dbReference type="EC" id="4.6.1.16" evidence="4"/>
<comment type="similarity">
    <text evidence="1 4">Belongs to the tRNA-intron endonuclease family.</text>
</comment>
<dbReference type="GO" id="GO:0000214">
    <property type="term" value="C:tRNA-intron endonuclease complex"/>
    <property type="evidence" value="ECO:0007669"/>
    <property type="project" value="UniProtKB-UniRule"/>
</dbReference>
<evidence type="ECO:0000256" key="6">
    <source>
        <dbReference type="SAM" id="MobiDB-lite"/>
    </source>
</evidence>
<dbReference type="InterPro" id="IPR036167">
    <property type="entry name" value="tRNA_intron_Endo_cat-like_sf"/>
</dbReference>
<evidence type="ECO:0000256" key="1">
    <source>
        <dbReference type="ARBA" id="ARBA00008078"/>
    </source>
</evidence>
<dbReference type="Pfam" id="PF01974">
    <property type="entry name" value="tRNA_int_endo"/>
    <property type="match status" value="1"/>
</dbReference>
<name>A0A9W4MVN1_PENOL</name>
<dbReference type="PIRSF" id="PIRSF011789">
    <property type="entry name" value="tRNA_splic_SEN2"/>
    <property type="match status" value="1"/>
</dbReference>
<keyword evidence="3 4" id="KW-0456">Lyase</keyword>
<dbReference type="FunFam" id="3.40.1350.10:FF:000007">
    <property type="entry name" value="tRNA-splicing endonuclease subunit Sen2"/>
    <property type="match status" value="1"/>
</dbReference>
<evidence type="ECO:0000256" key="4">
    <source>
        <dbReference type="PIRNR" id="PIRNR011789"/>
    </source>
</evidence>
<feature type="domain" description="tRNA intron endonuclease catalytic" evidence="7">
    <location>
        <begin position="333"/>
        <end position="393"/>
    </location>
</feature>
<organism evidence="8 9">
    <name type="scientific">Penicillium olsonii</name>
    <dbReference type="NCBI Taxonomy" id="99116"/>
    <lineage>
        <taxon>Eukaryota</taxon>
        <taxon>Fungi</taxon>
        <taxon>Dikarya</taxon>
        <taxon>Ascomycota</taxon>
        <taxon>Pezizomycotina</taxon>
        <taxon>Eurotiomycetes</taxon>
        <taxon>Eurotiomycetidae</taxon>
        <taxon>Eurotiales</taxon>
        <taxon>Aspergillaceae</taxon>
        <taxon>Penicillium</taxon>
    </lineage>
</organism>
<comment type="caution">
    <text evidence="8">The sequence shown here is derived from an EMBL/GenBank/DDBJ whole genome shotgun (WGS) entry which is preliminary data.</text>
</comment>
<feature type="region of interest" description="Disordered" evidence="6">
    <location>
        <begin position="118"/>
        <end position="142"/>
    </location>
</feature>
<dbReference type="CDD" id="cd22363">
    <property type="entry name" value="tRNA-intron_lyase_C"/>
    <property type="match status" value="1"/>
</dbReference>
<proteinExistence type="inferred from homology"/>
<feature type="compositionally biased region" description="Low complexity" evidence="6">
    <location>
        <begin position="14"/>
        <end position="24"/>
    </location>
</feature>
<keyword evidence="9" id="KW-1185">Reference proteome</keyword>
<feature type="compositionally biased region" description="Basic and acidic residues" evidence="6">
    <location>
        <begin position="130"/>
        <end position="142"/>
    </location>
</feature>
<comment type="function">
    <text evidence="4">Constitutes one of the two catalytic subunit of the tRNA-splicing endonuclease complex, a complex responsible for identification and cleavage of the splice sites in pre-tRNA. It cleaves pre-tRNA at the 5'- and 3'-splice sites to release the intron. The products are an intron and two tRNA half-molecules bearing 2',3'-cyclic phosphate and 5'-OH termini. There are no conserved sequences at the splice sites, but the intron is invariably located at the same site in the gene, placing the splice sites an invariant distance from the constant structural features of the tRNA body.</text>
</comment>
<feature type="region of interest" description="Disordered" evidence="6">
    <location>
        <begin position="1"/>
        <end position="33"/>
    </location>
</feature>
<dbReference type="PANTHER" id="PTHR21227:SF0">
    <property type="entry name" value="TRNA-SPLICING ENDONUCLEASE SUBUNIT SEN2"/>
    <property type="match status" value="1"/>
</dbReference>
<dbReference type="GO" id="GO:0003676">
    <property type="term" value="F:nucleic acid binding"/>
    <property type="evidence" value="ECO:0007669"/>
    <property type="project" value="InterPro"/>
</dbReference>
<dbReference type="OrthoDB" id="10249562at2759"/>
<dbReference type="InterPro" id="IPR011856">
    <property type="entry name" value="tRNA_endonuc-like_dom_sf"/>
</dbReference>
<evidence type="ECO:0000256" key="3">
    <source>
        <dbReference type="ARBA" id="ARBA00023239"/>
    </source>
</evidence>
<dbReference type="GO" id="GO:0005737">
    <property type="term" value="C:cytoplasm"/>
    <property type="evidence" value="ECO:0007669"/>
    <property type="project" value="TreeGrafter"/>
</dbReference>
<dbReference type="Proteomes" id="UP001153618">
    <property type="component" value="Unassembled WGS sequence"/>
</dbReference>
<feature type="active site" evidence="5">
    <location>
        <position position="371"/>
    </location>
</feature>
<evidence type="ECO:0000256" key="2">
    <source>
        <dbReference type="ARBA" id="ARBA00022694"/>
    </source>
</evidence>
<keyword evidence="2 4" id="KW-0819">tRNA processing</keyword>
<evidence type="ECO:0000313" key="8">
    <source>
        <dbReference type="EMBL" id="CAG8131635.1"/>
    </source>
</evidence>
<feature type="compositionally biased region" description="Basic and acidic residues" evidence="6">
    <location>
        <begin position="216"/>
        <end position="228"/>
    </location>
</feature>
<dbReference type="SUPFAM" id="SSF53032">
    <property type="entry name" value="tRNA-intron endonuclease catalytic domain-like"/>
    <property type="match status" value="1"/>
</dbReference>
<dbReference type="AlphaFoldDB" id="A0A9W4MVN1"/>
<dbReference type="GO" id="GO:0000379">
    <property type="term" value="P:tRNA-type intron splice site recognition and cleavage"/>
    <property type="evidence" value="ECO:0007669"/>
    <property type="project" value="TreeGrafter"/>
</dbReference>
<dbReference type="InterPro" id="IPR006677">
    <property type="entry name" value="tRNA_intron_Endonuc_cat-like"/>
</dbReference>
<sequence>MATPAAKMETPQATPSGPVGTGRPRTPRPPRPNFRQIHQFPLPVNVHHVPPVIPHNPLSLISVALSYLTFLIMPPRQEVYSAYFDKATSSIQVTDEKSIKALWEMGFFGKGSLSRSEPSWLAREKKRRGLHDGKTSEEITRARREERRALKLERARMEKLAIEETLKAEAAARENGSAEGQLPDDTANGTATATEKYSLKKAKEAKMLEAREARLAAHNADPEQKPESNGKSVRFSPLVQKKEFSSNSPSSETVAEALDADDFPNEEHLQLSNEEAFFLVYGLGALQVYDAPSDSKLPSTSPTPISALLQQFCHHSFQPARDDTAALQPDDPFMISYTVYHHFRSLGWVIRSGVKFGTDYLLYNRGPVFSHAEFAVVVIPSYSHPYWSATEERKQYTAEKQARSWWWLHCVNRVQAQVMKSLCLVYVDVPPPAASIDDIGALFRQYKVREFMIKRWTPNRTRD</sequence>
<feature type="active site" evidence="5">
    <location>
        <position position="420"/>
    </location>
</feature>
<dbReference type="PANTHER" id="PTHR21227">
    <property type="entry name" value="TRNA-SPLICING ENDONUCLEASE SUBUNIT SEN2"/>
    <property type="match status" value="1"/>
</dbReference>
<protein>
    <recommendedName>
        <fullName evidence="4">tRNA-splicing endonuclease subunit Sen2</fullName>
        <ecNumber evidence="4">4.6.1.16</ecNumber>
    </recommendedName>
</protein>
<feature type="active site" evidence="5">
    <location>
        <position position="363"/>
    </location>
</feature>
<feature type="region of interest" description="Disordered" evidence="6">
    <location>
        <begin position="171"/>
        <end position="198"/>
    </location>
</feature>
<reference evidence="8" key="1">
    <citation type="submission" date="2021-07" db="EMBL/GenBank/DDBJ databases">
        <authorList>
            <person name="Branca A.L. A."/>
        </authorList>
    </citation>
    <scope>NUCLEOTIDE SEQUENCE</scope>
</reference>
<gene>
    <name evidence="8" type="ORF">POLS_LOCUS5531</name>
</gene>
<dbReference type="Gene3D" id="3.40.1350.10">
    <property type="match status" value="1"/>
</dbReference>
<accession>A0A9W4MVN1</accession>